<dbReference type="GO" id="GO:0000030">
    <property type="term" value="F:mannosyltransferase activity"/>
    <property type="evidence" value="ECO:0007669"/>
    <property type="project" value="TreeGrafter"/>
</dbReference>
<name>A0A0F4Z4F0_RASE3</name>
<accession>A0A0F4Z4F0</accession>
<dbReference type="SUPFAM" id="SSF53448">
    <property type="entry name" value="Nucleotide-diphospho-sugar transferases"/>
    <property type="match status" value="1"/>
</dbReference>
<dbReference type="AlphaFoldDB" id="A0A0F4Z4F0"/>
<comment type="similarity">
    <text evidence="1">Belongs to the glycosyltransferase 32 family.</text>
</comment>
<sequence length="173" mass="20097">MASLRTKFLLLVCALLLLLHRWWLPLGGMLYDLAALPARWKDAASQSVITQERDHFDVSFEAYETNQTTAGSDYPDLVPPILHHINLGAKPPRAEWLAARLNCLRHHQGWQSFLWDDASANAFVQENFPHLKDMWDNYRYPVQRVDALRYMVLQKYGERKTDVNPSILHRRGS</sequence>
<dbReference type="OrthoDB" id="3647at2759"/>
<evidence type="ECO:0000313" key="3">
    <source>
        <dbReference type="EMBL" id="KKA25392.1"/>
    </source>
</evidence>
<keyword evidence="2 3" id="KW-0808">Transferase</keyword>
<dbReference type="InterPro" id="IPR051706">
    <property type="entry name" value="Glycosyltransferase_domain"/>
</dbReference>
<dbReference type="EMBL" id="LASV01000023">
    <property type="protein sequence ID" value="KKA25392.1"/>
    <property type="molecule type" value="Genomic_DNA"/>
</dbReference>
<comment type="caution">
    <text evidence="3">The sequence shown here is derived from an EMBL/GenBank/DDBJ whole genome shotgun (WGS) entry which is preliminary data.</text>
</comment>
<dbReference type="GO" id="GO:0016020">
    <property type="term" value="C:membrane"/>
    <property type="evidence" value="ECO:0007669"/>
    <property type="project" value="GOC"/>
</dbReference>
<dbReference type="RefSeq" id="XP_013332004.1">
    <property type="nucleotide sequence ID" value="XM_013476550.1"/>
</dbReference>
<dbReference type="GO" id="GO:0051999">
    <property type="term" value="P:mannosyl-inositol phosphorylceramide biosynthetic process"/>
    <property type="evidence" value="ECO:0007669"/>
    <property type="project" value="TreeGrafter"/>
</dbReference>
<dbReference type="InterPro" id="IPR007577">
    <property type="entry name" value="GlycoTrfase_DXD_sugar-bd_CS"/>
</dbReference>
<gene>
    <name evidence="3" type="ORF">T310_0570</name>
</gene>
<dbReference type="GeneID" id="25312624"/>
<reference evidence="3 4" key="1">
    <citation type="submission" date="2015-04" db="EMBL/GenBank/DDBJ databases">
        <authorList>
            <person name="Heijne W.H."/>
            <person name="Fedorova N.D."/>
            <person name="Nierman W.C."/>
            <person name="Vollebregt A.W."/>
            <person name="Zhao Z."/>
            <person name="Wu L."/>
            <person name="Kumar M."/>
            <person name="Stam H."/>
            <person name="van den Berg M.A."/>
            <person name="Pel H.J."/>
        </authorList>
    </citation>
    <scope>NUCLEOTIDE SEQUENCE [LARGE SCALE GENOMIC DNA]</scope>
    <source>
        <strain evidence="3 4">CBS 393.64</strain>
    </source>
</reference>
<evidence type="ECO:0000256" key="1">
    <source>
        <dbReference type="ARBA" id="ARBA00009003"/>
    </source>
</evidence>
<evidence type="ECO:0000313" key="4">
    <source>
        <dbReference type="Proteomes" id="UP000053958"/>
    </source>
</evidence>
<dbReference type="PANTHER" id="PTHR32385:SF15">
    <property type="entry name" value="INOSITOL PHOSPHOCERAMIDE MANNOSYLTRANSFERASE 1"/>
    <property type="match status" value="1"/>
</dbReference>
<organism evidence="3 4">
    <name type="scientific">Rasamsonia emersonii (strain ATCC 16479 / CBS 393.64 / IMI 116815)</name>
    <dbReference type="NCBI Taxonomy" id="1408163"/>
    <lineage>
        <taxon>Eukaryota</taxon>
        <taxon>Fungi</taxon>
        <taxon>Dikarya</taxon>
        <taxon>Ascomycota</taxon>
        <taxon>Pezizomycotina</taxon>
        <taxon>Eurotiomycetes</taxon>
        <taxon>Eurotiomycetidae</taxon>
        <taxon>Eurotiales</taxon>
        <taxon>Trichocomaceae</taxon>
        <taxon>Rasamsonia</taxon>
    </lineage>
</organism>
<dbReference type="InterPro" id="IPR029044">
    <property type="entry name" value="Nucleotide-diphossugar_trans"/>
</dbReference>
<proteinExistence type="inferred from homology"/>
<dbReference type="PANTHER" id="PTHR32385">
    <property type="entry name" value="MANNOSYL PHOSPHORYLINOSITOL CERAMIDE SYNTHASE"/>
    <property type="match status" value="1"/>
</dbReference>
<dbReference type="Pfam" id="PF04488">
    <property type="entry name" value="Gly_transf_sug"/>
    <property type="match status" value="1"/>
</dbReference>
<dbReference type="Proteomes" id="UP000053958">
    <property type="component" value="Unassembled WGS sequence"/>
</dbReference>
<evidence type="ECO:0000256" key="2">
    <source>
        <dbReference type="ARBA" id="ARBA00022679"/>
    </source>
</evidence>
<dbReference type="STRING" id="1408163.A0A0F4Z4F0"/>
<protein>
    <submittedName>
        <fullName evidence="3">Glycosyl transferase</fullName>
    </submittedName>
</protein>
<keyword evidence="4" id="KW-1185">Reference proteome</keyword>
<dbReference type="Gene3D" id="3.90.550.20">
    <property type="match status" value="1"/>
</dbReference>